<proteinExistence type="predicted"/>
<feature type="region of interest" description="Disordered" evidence="7">
    <location>
        <begin position="528"/>
        <end position="603"/>
    </location>
</feature>
<evidence type="ECO:0000256" key="5">
    <source>
        <dbReference type="ARBA" id="ARBA00023242"/>
    </source>
</evidence>
<feature type="compositionally biased region" description="Low complexity" evidence="7">
    <location>
        <begin position="450"/>
        <end position="465"/>
    </location>
</feature>
<dbReference type="AlphaFoldDB" id="W4GJ55"/>
<dbReference type="PROSITE" id="PS01359">
    <property type="entry name" value="ZF_PHD_1"/>
    <property type="match status" value="1"/>
</dbReference>
<feature type="compositionally biased region" description="Basic and acidic residues" evidence="7">
    <location>
        <begin position="566"/>
        <end position="575"/>
    </location>
</feature>
<dbReference type="PROSITE" id="PS50016">
    <property type="entry name" value="ZF_PHD_2"/>
    <property type="match status" value="1"/>
</dbReference>
<feature type="region of interest" description="Disordered" evidence="7">
    <location>
        <begin position="1"/>
        <end position="94"/>
    </location>
</feature>
<keyword evidence="3 6" id="KW-0863">Zinc-finger</keyword>
<evidence type="ECO:0000256" key="7">
    <source>
        <dbReference type="SAM" id="MobiDB-lite"/>
    </source>
</evidence>
<dbReference type="InterPro" id="IPR011011">
    <property type="entry name" value="Znf_FYVE_PHD"/>
</dbReference>
<name>W4GJ55_APHAT</name>
<dbReference type="SMART" id="SM00249">
    <property type="entry name" value="PHD"/>
    <property type="match status" value="1"/>
</dbReference>
<dbReference type="InterPro" id="IPR013083">
    <property type="entry name" value="Znf_RING/FYVE/PHD"/>
</dbReference>
<keyword evidence="4" id="KW-0862">Zinc</keyword>
<feature type="domain" description="CCT" evidence="9">
    <location>
        <begin position="646"/>
        <end position="689"/>
    </location>
</feature>
<evidence type="ECO:0000256" key="1">
    <source>
        <dbReference type="ARBA" id="ARBA00004123"/>
    </source>
</evidence>
<dbReference type="PANTHER" id="PTHR47162:SF10">
    <property type="entry name" value="METHYL-CPG-BINDING DOMAIN-CONTAINING PROTEIN 9 ISOFORM X1"/>
    <property type="match status" value="1"/>
</dbReference>
<feature type="compositionally biased region" description="Basic residues" evidence="7">
    <location>
        <begin position="62"/>
        <end position="72"/>
    </location>
</feature>
<keyword evidence="2" id="KW-0479">Metal-binding</keyword>
<feature type="domain" description="PHD-type" evidence="8">
    <location>
        <begin position="99"/>
        <end position="149"/>
    </location>
</feature>
<organism evidence="10">
    <name type="scientific">Aphanomyces astaci</name>
    <name type="common">Crayfish plague agent</name>
    <dbReference type="NCBI Taxonomy" id="112090"/>
    <lineage>
        <taxon>Eukaryota</taxon>
        <taxon>Sar</taxon>
        <taxon>Stramenopiles</taxon>
        <taxon>Oomycota</taxon>
        <taxon>Saprolegniomycetes</taxon>
        <taxon>Saprolegniales</taxon>
        <taxon>Verrucalvaceae</taxon>
        <taxon>Aphanomyces</taxon>
    </lineage>
</organism>
<evidence type="ECO:0000256" key="2">
    <source>
        <dbReference type="ARBA" id="ARBA00022723"/>
    </source>
</evidence>
<sequence>MAKPDGDLAGVDAQQDQQPSPAMSHGMSPAPMARRTRGRSSTSDTIDGEQSNDGSDDVNGRRDRKPTKKRKLGKDSKAAKRKQPRDQDDDDLDDDESVADLCEVCHINENDDLSLICDACDKVFHTYCLNPPLEQIPPGEWVCPQCVLTIDPEAPQKSHVNSGLATEAASTYSPSPSLHRASSAEIPAFPAALLRDSPQRLTEPSPVLRPLAPAPAALALRPIRPQQSPPRHDQPLPAAPSSSNGFLPSSFHHSGDLHQPSRHSPPPFDAVGDLQEQNHQLQRENQKLLDYIDRQTRRIEELEEALRAMQYKNRKLEGQLVDAQAQLAHSAYHHGPTYVSQGYLPRPDDADYRASTLYPLRVTNNGSSHHPLRRVSDFPHQSYRDDDYAVRSSAADDSSARSHHHHLQPHQLHAKSSRTHDDPSYYRDAKPSLLSNGSFPSTAAMPYPPSASASSVPYSQPPVYQKSSVSKHLSNHHHHMSYPPTSHHSTYHASAPRRGSDGYKAHTQLPPPPIYFRHHEATNAAATDSFLPRPPLPDLKAEQEPPPPLSKVAIPVYSSDEEDEPTRDARRRPQDDHDDDAANVLSSMKRTEASSERLNMSTPTATDAANAAASTLAILKPTDDEVEEEGVASGGHRIGLYTPRSRRLMLDRYLLKRSKRLSRHKWFKYPVRKTLADTRPRVKGRFVKHDLIEDEDGDVSPPRKGSSRDKANDEFEANMAGFDYIQAFALCVKESKDAVDSVVIDILRNKQRKGELISWDSWTLGLEASLTALLPREYATSPFPAIFGELVYILGDAEEDANQANFCRALQAGAIYVAVCLSLFTATHSPKAYESRLSPILSHYSHTTKKLWQVEPNVQKKHTFAMMKSIVDGIAGVIAVGYHDGKQYLKPVSVPQILDDGTVSEGSASS</sequence>
<evidence type="ECO:0000259" key="9">
    <source>
        <dbReference type="PROSITE" id="PS51017"/>
    </source>
</evidence>
<feature type="region of interest" description="Disordered" evidence="7">
    <location>
        <begin position="389"/>
        <end position="498"/>
    </location>
</feature>
<keyword evidence="5" id="KW-0539">Nucleus</keyword>
<evidence type="ECO:0000256" key="3">
    <source>
        <dbReference type="ARBA" id="ARBA00022771"/>
    </source>
</evidence>
<evidence type="ECO:0000256" key="4">
    <source>
        <dbReference type="ARBA" id="ARBA00022833"/>
    </source>
</evidence>
<accession>W4GJ55</accession>
<evidence type="ECO:0000313" key="10">
    <source>
        <dbReference type="EMBL" id="ETV79356.1"/>
    </source>
</evidence>
<dbReference type="CDD" id="cd15545">
    <property type="entry name" value="PHD_BAZ2A_like"/>
    <property type="match status" value="1"/>
</dbReference>
<dbReference type="GO" id="GO:0008270">
    <property type="term" value="F:zinc ion binding"/>
    <property type="evidence" value="ECO:0007669"/>
    <property type="project" value="UniProtKB-KW"/>
</dbReference>
<gene>
    <name evidence="10" type="ORF">H257_07389</name>
</gene>
<reference evidence="10" key="1">
    <citation type="submission" date="2013-12" db="EMBL/GenBank/DDBJ databases">
        <title>The Genome Sequence of Aphanomyces astaci APO3.</title>
        <authorList>
            <consortium name="The Broad Institute Genomics Platform"/>
            <person name="Russ C."/>
            <person name="Tyler B."/>
            <person name="van West P."/>
            <person name="Dieguez-Uribeondo J."/>
            <person name="Young S.K."/>
            <person name="Zeng Q."/>
            <person name="Gargeya S."/>
            <person name="Fitzgerald M."/>
            <person name="Abouelleil A."/>
            <person name="Alvarado L."/>
            <person name="Chapman S.B."/>
            <person name="Gainer-Dewar J."/>
            <person name="Goldberg J."/>
            <person name="Griggs A."/>
            <person name="Gujja S."/>
            <person name="Hansen M."/>
            <person name="Howarth C."/>
            <person name="Imamovic A."/>
            <person name="Ireland A."/>
            <person name="Larimer J."/>
            <person name="McCowan C."/>
            <person name="Murphy C."/>
            <person name="Pearson M."/>
            <person name="Poon T.W."/>
            <person name="Priest M."/>
            <person name="Roberts A."/>
            <person name="Saif S."/>
            <person name="Shea T."/>
            <person name="Sykes S."/>
            <person name="Wortman J."/>
            <person name="Nusbaum C."/>
            <person name="Birren B."/>
        </authorList>
    </citation>
    <scope>NUCLEOTIDE SEQUENCE [LARGE SCALE GENOMIC DNA]</scope>
    <source>
        <strain evidence="10">APO3</strain>
    </source>
</reference>
<dbReference type="InterPro" id="IPR001965">
    <property type="entry name" value="Znf_PHD"/>
</dbReference>
<dbReference type="InterPro" id="IPR019787">
    <property type="entry name" value="Znf_PHD-finger"/>
</dbReference>
<dbReference type="RefSeq" id="XP_009831197.1">
    <property type="nucleotide sequence ID" value="XM_009832895.1"/>
</dbReference>
<feature type="region of interest" description="Disordered" evidence="7">
    <location>
        <begin position="224"/>
        <end position="272"/>
    </location>
</feature>
<feature type="compositionally biased region" description="Basic residues" evidence="7">
    <location>
        <begin position="401"/>
        <end position="417"/>
    </location>
</feature>
<comment type="subcellular location">
    <subcellularLocation>
        <location evidence="1">Nucleus</location>
    </subcellularLocation>
</comment>
<feature type="compositionally biased region" description="Basic and acidic residues" evidence="7">
    <location>
        <begin position="418"/>
        <end position="430"/>
    </location>
</feature>
<dbReference type="GeneID" id="20809385"/>
<dbReference type="InterPro" id="IPR010402">
    <property type="entry name" value="CCT_domain"/>
</dbReference>
<dbReference type="Pfam" id="PF00628">
    <property type="entry name" value="PHD"/>
    <property type="match status" value="1"/>
</dbReference>
<dbReference type="Pfam" id="PF06203">
    <property type="entry name" value="CCT"/>
    <property type="match status" value="1"/>
</dbReference>
<dbReference type="SUPFAM" id="SSF57903">
    <property type="entry name" value="FYVE/PHD zinc finger"/>
    <property type="match status" value="1"/>
</dbReference>
<feature type="compositionally biased region" description="Polar residues" evidence="7">
    <location>
        <begin position="483"/>
        <end position="492"/>
    </location>
</feature>
<dbReference type="Gene3D" id="3.30.40.10">
    <property type="entry name" value="Zinc/RING finger domain, C3HC4 (zinc finger)"/>
    <property type="match status" value="1"/>
</dbReference>
<dbReference type="PROSITE" id="PS51017">
    <property type="entry name" value="CCT"/>
    <property type="match status" value="1"/>
</dbReference>
<evidence type="ECO:0008006" key="11">
    <source>
        <dbReference type="Google" id="ProtNLM"/>
    </source>
</evidence>
<dbReference type="GO" id="GO:0005634">
    <property type="term" value="C:nucleus"/>
    <property type="evidence" value="ECO:0007669"/>
    <property type="project" value="UniProtKB-SubCell"/>
</dbReference>
<dbReference type="InterPro" id="IPR019786">
    <property type="entry name" value="Zinc_finger_PHD-type_CS"/>
</dbReference>
<protein>
    <recommendedName>
        <fullName evidence="11">PHD-type domain-containing protein</fullName>
    </recommendedName>
</protein>
<dbReference type="EMBL" id="KI913128">
    <property type="protein sequence ID" value="ETV79356.1"/>
    <property type="molecule type" value="Genomic_DNA"/>
</dbReference>
<dbReference type="VEuPathDB" id="FungiDB:H257_07389"/>
<evidence type="ECO:0000256" key="6">
    <source>
        <dbReference type="PROSITE-ProRule" id="PRU00146"/>
    </source>
</evidence>
<dbReference type="PANTHER" id="PTHR47162">
    <property type="entry name" value="OS02G0192300 PROTEIN"/>
    <property type="match status" value="1"/>
</dbReference>
<dbReference type="OrthoDB" id="432829at2759"/>
<evidence type="ECO:0000259" key="8">
    <source>
        <dbReference type="PROSITE" id="PS50016"/>
    </source>
</evidence>